<organism evidence="1 2">
    <name type="scientific">candidate division GN15 bacterium</name>
    <dbReference type="NCBI Taxonomy" id="2072418"/>
    <lineage>
        <taxon>Bacteria</taxon>
        <taxon>candidate division GN15</taxon>
    </lineage>
</organism>
<evidence type="ECO:0000313" key="2">
    <source>
        <dbReference type="Proteomes" id="UP000250918"/>
    </source>
</evidence>
<dbReference type="EMBL" id="PQAP01000151">
    <property type="protein sequence ID" value="PWB70218.1"/>
    <property type="molecule type" value="Genomic_DNA"/>
</dbReference>
<reference evidence="1 2" key="1">
    <citation type="journal article" date="2018" name="ISME J.">
        <title>A methanotrophic archaeon couples anaerobic oxidation of methane to Fe(III) reduction.</title>
        <authorList>
            <person name="Cai C."/>
            <person name="Leu A.O."/>
            <person name="Xie G.J."/>
            <person name="Guo J."/>
            <person name="Feng Y."/>
            <person name="Zhao J.X."/>
            <person name="Tyson G.W."/>
            <person name="Yuan Z."/>
            <person name="Hu S."/>
        </authorList>
    </citation>
    <scope>NUCLEOTIDE SEQUENCE [LARGE SCALE GENOMIC DNA]</scope>
    <source>
        <strain evidence="1">FeB_12</strain>
    </source>
</reference>
<dbReference type="AlphaFoldDB" id="A0A855X4R5"/>
<comment type="caution">
    <text evidence="1">The sequence shown here is derived from an EMBL/GenBank/DDBJ whole genome shotgun (WGS) entry which is preliminary data.</text>
</comment>
<gene>
    <name evidence="1" type="ORF">C3F09_09390</name>
</gene>
<accession>A0A855X4R5</accession>
<protein>
    <submittedName>
        <fullName evidence="1">Uncharacterized protein</fullName>
    </submittedName>
</protein>
<name>A0A855X4R5_9BACT</name>
<dbReference type="Proteomes" id="UP000250918">
    <property type="component" value="Unassembled WGS sequence"/>
</dbReference>
<evidence type="ECO:0000313" key="1">
    <source>
        <dbReference type="EMBL" id="PWB70218.1"/>
    </source>
</evidence>
<proteinExistence type="predicted"/>
<sequence length="62" mass="7111">MDEERRPSRPFIGILFRCCHVYARIYLNASGTAFVGWCPRCARKAEVKVSPQGAETRFFEAD</sequence>